<gene>
    <name evidence="3" type="ORF">EHYA_04899</name>
</gene>
<feature type="compositionally biased region" description="Low complexity" evidence="1">
    <location>
        <begin position="235"/>
        <end position="256"/>
    </location>
</feature>
<dbReference type="PROSITE" id="PS51257">
    <property type="entry name" value="PROKAR_LIPOPROTEIN"/>
    <property type="match status" value="1"/>
</dbReference>
<dbReference type="RefSeq" id="WP_126639200.1">
    <property type="nucleotide sequence ID" value="NZ_BIFH01000023.1"/>
</dbReference>
<dbReference type="AlphaFoldDB" id="A0A401YRH7"/>
<evidence type="ECO:0000313" key="4">
    <source>
        <dbReference type="Proteomes" id="UP000286931"/>
    </source>
</evidence>
<sequence>MSRKFLVVSALVLASALTACGGGDGKSDEDKKKQADLKAWAAKVCATEVTARIDEARAALADVDKVVPNESPTTLRTRLAVDVSRLADADNALADAIDKASIPAVPDGATLRMSVVDELRNAAKGWAGIQHRIEGLAAEQQNVFADGLRSLGPEIDALRASSNTALNKLHRGEAGKALASVPGCAAGKADVIPTAPATSAPTTGASPSSTPKGSTAPSSPAPSGSTAPSGPPPSSAGADSSSPPPSGTTSAPPATG</sequence>
<proteinExistence type="predicted"/>
<keyword evidence="4" id="KW-1185">Reference proteome</keyword>
<evidence type="ECO:0000313" key="3">
    <source>
        <dbReference type="EMBL" id="GCD97208.1"/>
    </source>
</evidence>
<protein>
    <recommendedName>
        <fullName evidence="5">Lipoprotein</fullName>
    </recommendedName>
</protein>
<comment type="caution">
    <text evidence="3">The sequence shown here is derived from an EMBL/GenBank/DDBJ whole genome shotgun (WGS) entry which is preliminary data.</text>
</comment>
<name>A0A401YRH7_9ACTN</name>
<evidence type="ECO:0000256" key="2">
    <source>
        <dbReference type="SAM" id="SignalP"/>
    </source>
</evidence>
<evidence type="ECO:0008006" key="5">
    <source>
        <dbReference type="Google" id="ProtNLM"/>
    </source>
</evidence>
<feature type="signal peptide" evidence="2">
    <location>
        <begin position="1"/>
        <end position="21"/>
    </location>
</feature>
<feature type="compositionally biased region" description="Low complexity" evidence="1">
    <location>
        <begin position="195"/>
        <end position="228"/>
    </location>
</feature>
<feature type="region of interest" description="Disordered" evidence="1">
    <location>
        <begin position="195"/>
        <end position="256"/>
    </location>
</feature>
<organism evidence="3 4">
    <name type="scientific">Embleya hyalina</name>
    <dbReference type="NCBI Taxonomy" id="516124"/>
    <lineage>
        <taxon>Bacteria</taxon>
        <taxon>Bacillati</taxon>
        <taxon>Actinomycetota</taxon>
        <taxon>Actinomycetes</taxon>
        <taxon>Kitasatosporales</taxon>
        <taxon>Streptomycetaceae</taxon>
        <taxon>Embleya</taxon>
    </lineage>
</organism>
<accession>A0A401YRH7</accession>
<evidence type="ECO:0000256" key="1">
    <source>
        <dbReference type="SAM" id="MobiDB-lite"/>
    </source>
</evidence>
<dbReference type="Proteomes" id="UP000286931">
    <property type="component" value="Unassembled WGS sequence"/>
</dbReference>
<keyword evidence="2" id="KW-0732">Signal</keyword>
<reference evidence="3 4" key="1">
    <citation type="submission" date="2018-12" db="EMBL/GenBank/DDBJ databases">
        <title>Draft genome sequence of Embleya hyalina NBRC 13850T.</title>
        <authorList>
            <person name="Komaki H."/>
            <person name="Hosoyama A."/>
            <person name="Kimura A."/>
            <person name="Ichikawa N."/>
            <person name="Tamura T."/>
        </authorList>
    </citation>
    <scope>NUCLEOTIDE SEQUENCE [LARGE SCALE GENOMIC DNA]</scope>
    <source>
        <strain evidence="3 4">NBRC 13850</strain>
    </source>
</reference>
<feature type="chain" id="PRO_5039181043" description="Lipoprotein" evidence="2">
    <location>
        <begin position="22"/>
        <end position="256"/>
    </location>
</feature>
<dbReference type="EMBL" id="BIFH01000023">
    <property type="protein sequence ID" value="GCD97208.1"/>
    <property type="molecule type" value="Genomic_DNA"/>
</dbReference>
<dbReference type="OrthoDB" id="4350650at2"/>